<comment type="caution">
    <text evidence="4">The sequence shown here is derived from an EMBL/GenBank/DDBJ whole genome shotgun (WGS) entry which is preliminary data.</text>
</comment>
<keyword evidence="4" id="KW-0378">Hydrolase</keyword>
<dbReference type="PANTHER" id="PTHR21240">
    <property type="entry name" value="2-AMINO-3-CARBOXYLMUCONATE-6-SEMIALDEHYDE DECARBOXYLASE"/>
    <property type="match status" value="1"/>
</dbReference>
<dbReference type="GO" id="GO:0005737">
    <property type="term" value="C:cytoplasm"/>
    <property type="evidence" value="ECO:0007669"/>
    <property type="project" value="TreeGrafter"/>
</dbReference>
<dbReference type="InterPro" id="IPR032466">
    <property type="entry name" value="Metal_Hydrolase"/>
</dbReference>
<accession>A0A833LZ30</accession>
<dbReference type="EMBL" id="WBUI01000005">
    <property type="protein sequence ID" value="KAB2933565.1"/>
    <property type="molecule type" value="Genomic_DNA"/>
</dbReference>
<dbReference type="GO" id="GO:0016831">
    <property type="term" value="F:carboxy-lyase activity"/>
    <property type="evidence" value="ECO:0007669"/>
    <property type="project" value="InterPro"/>
</dbReference>
<evidence type="ECO:0000313" key="5">
    <source>
        <dbReference type="Proteomes" id="UP000460298"/>
    </source>
</evidence>
<dbReference type="SUPFAM" id="SSF51556">
    <property type="entry name" value="Metallo-dependent hydrolases"/>
    <property type="match status" value="1"/>
</dbReference>
<reference evidence="4 5" key="1">
    <citation type="submission" date="2019-10" db="EMBL/GenBank/DDBJ databases">
        <title>Extracellular Electron Transfer in a Candidatus Methanoperedens spp. Enrichment Culture.</title>
        <authorList>
            <person name="Berger S."/>
            <person name="Rangel Shaw D."/>
            <person name="Berben T."/>
            <person name="In 'T Zandt M."/>
            <person name="Frank J."/>
            <person name="Reimann J."/>
            <person name="Jetten M.S.M."/>
            <person name="Welte C.U."/>
        </authorList>
    </citation>
    <scope>NUCLEOTIDE SEQUENCE [LARGE SCALE GENOMIC DNA]</scope>
    <source>
        <strain evidence="4">SB12</strain>
    </source>
</reference>
<keyword evidence="2" id="KW-1133">Transmembrane helix</keyword>
<dbReference type="GO" id="GO:0016787">
    <property type="term" value="F:hydrolase activity"/>
    <property type="evidence" value="ECO:0007669"/>
    <property type="project" value="UniProtKB-KW"/>
</dbReference>
<feature type="transmembrane region" description="Helical" evidence="2">
    <location>
        <begin position="12"/>
        <end position="29"/>
    </location>
</feature>
<dbReference type="AlphaFoldDB" id="A0A833LZ30"/>
<proteinExistence type="predicted"/>
<gene>
    <name evidence="4" type="ORF">F9K24_06885</name>
</gene>
<dbReference type="PANTHER" id="PTHR21240:SF28">
    <property type="entry name" value="ISO-OROTATE DECARBOXYLASE (EUROFUNG)"/>
    <property type="match status" value="1"/>
</dbReference>
<keyword evidence="2" id="KW-0472">Membrane</keyword>
<dbReference type="InterPro" id="IPR006680">
    <property type="entry name" value="Amidohydro-rel"/>
</dbReference>
<dbReference type="InterPro" id="IPR032465">
    <property type="entry name" value="ACMSD"/>
</dbReference>
<name>A0A833LZ30_9LEPT</name>
<evidence type="ECO:0000313" key="4">
    <source>
        <dbReference type="EMBL" id="KAB2933565.1"/>
    </source>
</evidence>
<evidence type="ECO:0000259" key="3">
    <source>
        <dbReference type="Pfam" id="PF04909"/>
    </source>
</evidence>
<protein>
    <submittedName>
        <fullName evidence="4">Amidohydrolase family protein</fullName>
    </submittedName>
</protein>
<organism evidence="4 5">
    <name type="scientific">Leptonema illini</name>
    <dbReference type="NCBI Taxonomy" id="183"/>
    <lineage>
        <taxon>Bacteria</taxon>
        <taxon>Pseudomonadati</taxon>
        <taxon>Spirochaetota</taxon>
        <taxon>Spirochaetia</taxon>
        <taxon>Leptospirales</taxon>
        <taxon>Leptospiraceae</taxon>
        <taxon>Leptonema</taxon>
    </lineage>
</organism>
<dbReference type="Gene3D" id="3.20.20.140">
    <property type="entry name" value="Metal-dependent hydrolases"/>
    <property type="match status" value="1"/>
</dbReference>
<evidence type="ECO:0000256" key="2">
    <source>
        <dbReference type="SAM" id="Phobius"/>
    </source>
</evidence>
<dbReference type="Proteomes" id="UP000460298">
    <property type="component" value="Unassembled WGS sequence"/>
</dbReference>
<feature type="domain" description="Amidohydrolase-related" evidence="3">
    <location>
        <begin position="160"/>
        <end position="390"/>
    </location>
</feature>
<keyword evidence="2" id="KW-0812">Transmembrane</keyword>
<evidence type="ECO:0000256" key="1">
    <source>
        <dbReference type="ARBA" id="ARBA00023239"/>
    </source>
</evidence>
<dbReference type="GO" id="GO:0019748">
    <property type="term" value="P:secondary metabolic process"/>
    <property type="evidence" value="ECO:0007669"/>
    <property type="project" value="TreeGrafter"/>
</dbReference>
<sequence>MPEPTRRGLKRSLTAILIISWIALFLWAFPSVRVGVRFAVLNALGFGAALAGKDVPEEIALSEFKPVSVMVPVSETIPERPRYPVVEFHGHIFPTHTGDLDADLARCRTALFVNLALRTTTSDGYAKLQQGRPQKNIVHFPGWNYARLKEANDASGVAQMASDLEALAKAGIKGVKLWKNLGLGQKKPDGTFYAIDDPIFEPLWDVAAKYDLIIAIHTADPPAFFGKADGTNERFEELSHHPEWSFVKGPTFDEVLAQRDRLFERRRDVRFVALHFGELAHDLKRAAALLDRHPNVWVDTAQRIDELGRQPKAAREFFIKYQDRILYGTDGLPDYEKVRIYWRFFETDDEYFDYYPPHKSRKGLWKINGIALPDDVLRKLYYLNALRLIGVSEAEFLRNDPLQRK</sequence>
<dbReference type="Pfam" id="PF04909">
    <property type="entry name" value="Amidohydro_2"/>
    <property type="match status" value="1"/>
</dbReference>
<keyword evidence="1" id="KW-0456">Lyase</keyword>